<keyword evidence="11" id="KW-0808">Transferase</keyword>
<dbReference type="InterPro" id="IPR011009">
    <property type="entry name" value="Kinase-like_dom_sf"/>
</dbReference>
<reference evidence="11 12" key="1">
    <citation type="journal article" date="2019" name="Sci. Rep.">
        <title>Colletotrichum shisoi sp. nov., an anthracnose pathogen of Perilla frutescens in Japan: molecular phylogenetic, morphological and genomic evidence.</title>
        <authorList>
            <person name="Gan P."/>
            <person name="Tsushima A."/>
            <person name="Hiroyama R."/>
            <person name="Narusaka M."/>
            <person name="Takano Y."/>
            <person name="Narusaka Y."/>
            <person name="Kawaradani M."/>
            <person name="Damm U."/>
            <person name="Shirasu K."/>
        </authorList>
    </citation>
    <scope>NUCLEOTIDE SEQUENCE [LARGE SCALE GENOMIC DNA]</scope>
    <source>
        <strain evidence="11 12">PG-2018a</strain>
    </source>
</reference>
<protein>
    <recommendedName>
        <fullName evidence="5">EKC/KEOPS complex subunit BUD32</fullName>
        <ecNumber evidence="3">2.7.11.1</ecNumber>
    </recommendedName>
    <alternativeName>
        <fullName evidence="6 7">Atypical Serine/threonine protein kinase BUD32</fullName>
    </alternativeName>
    <alternativeName>
        <fullName evidence="4">EKC/KEOPS complex subunit bud32</fullName>
    </alternativeName>
</protein>
<evidence type="ECO:0000313" key="12">
    <source>
        <dbReference type="Proteomes" id="UP000326340"/>
    </source>
</evidence>
<dbReference type="InterPro" id="IPR000719">
    <property type="entry name" value="Prot_kinase_dom"/>
</dbReference>
<evidence type="ECO:0000256" key="4">
    <source>
        <dbReference type="ARBA" id="ARBA00013948"/>
    </source>
</evidence>
<dbReference type="OrthoDB" id="1668230at2759"/>
<dbReference type="Proteomes" id="UP000326340">
    <property type="component" value="Unassembled WGS sequence"/>
</dbReference>
<comment type="function">
    <text evidence="1">Component of the EKC/KEOPS complex that is required for the formation of a threonylcarbamoyl group on adenosine at position 37 (t(6)A37) in tRNAs that read codons beginning with adenine. The complex is probably involved in the transfer of the threonylcarbamoyl moiety of threonylcarbamoyl-AMP (TC-AMP) to the N6 group of A37. BUD32 has ATPase activity in the context of the EKC/KEOPS complex and likely plays a supporting role to the catalytic subunit KAE1. The EKC/KEOPS complex also promotes both telomere uncapping and telomere elongation. The complex is required for efficient recruitment of transcriptional coactivators.</text>
</comment>
<organism evidence="11 12">
    <name type="scientific">Colletotrichum shisoi</name>
    <dbReference type="NCBI Taxonomy" id="2078593"/>
    <lineage>
        <taxon>Eukaryota</taxon>
        <taxon>Fungi</taxon>
        <taxon>Dikarya</taxon>
        <taxon>Ascomycota</taxon>
        <taxon>Pezizomycotina</taxon>
        <taxon>Sordariomycetes</taxon>
        <taxon>Hypocreomycetidae</taxon>
        <taxon>Glomerellales</taxon>
        <taxon>Glomerellaceae</taxon>
        <taxon>Colletotrichum</taxon>
        <taxon>Colletotrichum destructivum species complex</taxon>
    </lineage>
</organism>
<dbReference type="Pfam" id="PF00069">
    <property type="entry name" value="Pkinase"/>
    <property type="match status" value="1"/>
</dbReference>
<dbReference type="GO" id="GO:0044773">
    <property type="term" value="P:mitotic DNA damage checkpoint signaling"/>
    <property type="evidence" value="ECO:0007669"/>
    <property type="project" value="TreeGrafter"/>
</dbReference>
<evidence type="ECO:0000256" key="1">
    <source>
        <dbReference type="ARBA" id="ARBA00003747"/>
    </source>
</evidence>
<dbReference type="GO" id="GO:0005524">
    <property type="term" value="F:ATP binding"/>
    <property type="evidence" value="ECO:0007669"/>
    <property type="project" value="InterPro"/>
</dbReference>
<dbReference type="Gene3D" id="1.10.510.10">
    <property type="entry name" value="Transferase(Phosphotransferase) domain 1"/>
    <property type="match status" value="1"/>
</dbReference>
<evidence type="ECO:0000256" key="2">
    <source>
        <dbReference type="ARBA" id="ARBA00011534"/>
    </source>
</evidence>
<comment type="caution">
    <text evidence="11">The sequence shown here is derived from an EMBL/GenBank/DDBJ whole genome shotgun (WGS) entry which is preliminary data.</text>
</comment>
<comment type="subunit">
    <text evidence="2">Component of the EKC/KEOPS complex composed of at least BUD32, CGI121, GON7, KAE1 and PCC1; the whole complex dimerizes.</text>
</comment>
<dbReference type="AlphaFoldDB" id="A0A5Q4BSU1"/>
<evidence type="ECO:0000256" key="6">
    <source>
        <dbReference type="ARBA" id="ARBA00030980"/>
    </source>
</evidence>
<dbReference type="InterPro" id="IPR008266">
    <property type="entry name" value="Tyr_kinase_AS"/>
</dbReference>
<dbReference type="EC" id="2.7.11.1" evidence="3"/>
<proteinExistence type="predicted"/>
<evidence type="ECO:0000313" key="11">
    <source>
        <dbReference type="EMBL" id="TQN70122.1"/>
    </source>
</evidence>
<dbReference type="PROSITE" id="PS00109">
    <property type="entry name" value="PROTEIN_KINASE_TYR"/>
    <property type="match status" value="1"/>
</dbReference>
<evidence type="ECO:0000256" key="9">
    <source>
        <dbReference type="ARBA" id="ARBA00048679"/>
    </source>
</evidence>
<name>A0A5Q4BSU1_9PEZI</name>
<evidence type="ECO:0000256" key="5">
    <source>
        <dbReference type="ARBA" id="ARBA00019973"/>
    </source>
</evidence>
<evidence type="ECO:0000259" key="10">
    <source>
        <dbReference type="PROSITE" id="PS50011"/>
    </source>
</evidence>
<dbReference type="PANTHER" id="PTHR44167">
    <property type="entry name" value="OVARIAN-SPECIFIC SERINE/THREONINE-PROTEIN KINASE LOK-RELATED"/>
    <property type="match status" value="1"/>
</dbReference>
<evidence type="ECO:0000256" key="7">
    <source>
        <dbReference type="ARBA" id="ARBA00033194"/>
    </source>
</evidence>
<evidence type="ECO:0000256" key="3">
    <source>
        <dbReference type="ARBA" id="ARBA00012513"/>
    </source>
</evidence>
<sequence>MEKPLFLGSSSNIYLLEPGKVIKVPREVSSSNPGQESFHQLRANGFKVERGIYEVLGTHDLIIPYYGCRELRGRQGLVLAQADENLQHCLDVGTPTIDQRKRWCRQAAKVIAYIHSRGVMHSDLRPENFLVQGQDIRLSDFNGSVCERLNLDGNQLPDNGFWNLKYEITPATDIFALGSVLYAILTGWWPFCGPDGLDRKDVGAYEQVNTRFGKGQFPDVSDLPGGHVILGCWTNKYESAADVMRELETAM</sequence>
<dbReference type="SUPFAM" id="SSF56112">
    <property type="entry name" value="Protein kinase-like (PK-like)"/>
    <property type="match status" value="1"/>
</dbReference>
<dbReference type="SMART" id="SM00220">
    <property type="entry name" value="S_TKc"/>
    <property type="match status" value="1"/>
</dbReference>
<dbReference type="PROSITE" id="PS50011">
    <property type="entry name" value="PROTEIN_KINASE_DOM"/>
    <property type="match status" value="1"/>
</dbReference>
<dbReference type="EMBL" id="PUHP01000425">
    <property type="protein sequence ID" value="TQN70122.1"/>
    <property type="molecule type" value="Genomic_DNA"/>
</dbReference>
<comment type="catalytic activity">
    <reaction evidence="8">
        <text>L-threonyl-[protein] + ATP = O-phospho-L-threonyl-[protein] + ADP + H(+)</text>
        <dbReference type="Rhea" id="RHEA:46608"/>
        <dbReference type="Rhea" id="RHEA-COMP:11060"/>
        <dbReference type="Rhea" id="RHEA-COMP:11605"/>
        <dbReference type="ChEBI" id="CHEBI:15378"/>
        <dbReference type="ChEBI" id="CHEBI:30013"/>
        <dbReference type="ChEBI" id="CHEBI:30616"/>
        <dbReference type="ChEBI" id="CHEBI:61977"/>
        <dbReference type="ChEBI" id="CHEBI:456216"/>
        <dbReference type="EC" id="2.7.11.1"/>
    </reaction>
</comment>
<evidence type="ECO:0000256" key="8">
    <source>
        <dbReference type="ARBA" id="ARBA00047899"/>
    </source>
</evidence>
<dbReference type="PANTHER" id="PTHR44167:SF24">
    <property type="entry name" value="SERINE_THREONINE-PROTEIN KINASE CHK2"/>
    <property type="match status" value="1"/>
</dbReference>
<comment type="catalytic activity">
    <reaction evidence="9">
        <text>L-seryl-[protein] + ATP = O-phospho-L-seryl-[protein] + ADP + H(+)</text>
        <dbReference type="Rhea" id="RHEA:17989"/>
        <dbReference type="Rhea" id="RHEA-COMP:9863"/>
        <dbReference type="Rhea" id="RHEA-COMP:11604"/>
        <dbReference type="ChEBI" id="CHEBI:15378"/>
        <dbReference type="ChEBI" id="CHEBI:29999"/>
        <dbReference type="ChEBI" id="CHEBI:30616"/>
        <dbReference type="ChEBI" id="CHEBI:83421"/>
        <dbReference type="ChEBI" id="CHEBI:456216"/>
        <dbReference type="EC" id="2.7.11.1"/>
    </reaction>
</comment>
<feature type="domain" description="Protein kinase" evidence="10">
    <location>
        <begin position="1"/>
        <end position="251"/>
    </location>
</feature>
<gene>
    <name evidence="11" type="primary">CPK3</name>
    <name evidence="11" type="ORF">CSHISOI_05358</name>
</gene>
<dbReference type="GO" id="GO:0005634">
    <property type="term" value="C:nucleus"/>
    <property type="evidence" value="ECO:0007669"/>
    <property type="project" value="TreeGrafter"/>
</dbReference>
<accession>A0A5Q4BSU1</accession>
<keyword evidence="12" id="KW-1185">Reference proteome</keyword>
<dbReference type="GO" id="GO:0004674">
    <property type="term" value="F:protein serine/threonine kinase activity"/>
    <property type="evidence" value="ECO:0007669"/>
    <property type="project" value="UniProtKB-EC"/>
</dbReference>
<keyword evidence="11" id="KW-0418">Kinase</keyword>